<evidence type="ECO:0000313" key="1">
    <source>
        <dbReference type="EMBL" id="ADJ64170.1"/>
    </source>
</evidence>
<proteinExistence type="predicted"/>
<evidence type="ECO:0000313" key="2">
    <source>
        <dbReference type="Proteomes" id="UP000000329"/>
    </source>
</evidence>
<organism evidence="1 2">
    <name type="scientific">Herbaspirillum seropedicae (strain SmR1)</name>
    <dbReference type="NCBI Taxonomy" id="757424"/>
    <lineage>
        <taxon>Bacteria</taxon>
        <taxon>Pseudomonadati</taxon>
        <taxon>Pseudomonadota</taxon>
        <taxon>Betaproteobacteria</taxon>
        <taxon>Burkholderiales</taxon>
        <taxon>Oxalobacteraceae</taxon>
        <taxon>Herbaspirillum</taxon>
    </lineage>
</organism>
<dbReference type="STRING" id="757424.Hsero_2674"/>
<dbReference type="AlphaFoldDB" id="D8IXR8"/>
<name>D8IXR8_HERSS</name>
<reference evidence="1 2" key="1">
    <citation type="submission" date="2010-04" db="EMBL/GenBank/DDBJ databases">
        <title>The genome of Herbaspirillum seropedicae SmR1, an endophytic, nitrogen-fixing, plant-growth promoting beta-Proteobacteria.</title>
        <authorList>
            <person name="Pedrosa F.O."/>
            <person name="Monteiro R.A."/>
            <person name="Wassem R."/>
            <person name="Cruz L.M."/>
            <person name="Ayub R.A."/>
            <person name="Colauto N.B."/>
            <person name="Fernandez M.A."/>
            <person name="Fungaro M.H.P."/>
            <person name="Grisard E.C."/>
            <person name="Hungria M."/>
            <person name="Madeira H.M.F."/>
            <person name="Nodari R.O."/>
            <person name="Osaku C.A."/>
            <person name="Petzl-Erler M.L."/>
            <person name="Terenzi H."/>
            <person name="Vieira L.G.E."/>
            <person name="Almeida M.I.M."/>
            <person name="Alves L.R."/>
            <person name="Arantes O.M.N."/>
            <person name="Balsanelli E."/>
            <person name="Barcellos F.G."/>
            <person name="Baura V.A."/>
            <person name="Binde D.R."/>
            <person name="Campo R.J."/>
            <person name="Chubatsu L.S."/>
            <person name="Chueire L.M.O."/>
            <person name="Ciferri R.R."/>
            <person name="Correa L.C."/>
            <person name="da Conceicao Silva J.L."/>
            <person name="Dabul A.N.G."/>
            <person name="Dambros B.P."/>
            <person name="Faoro H."/>
            <person name="Favetti A."/>
            <person name="Friedermann G."/>
            <person name="Furlaneto M.C."/>
            <person name="Gasques L.S."/>
            <person name="Gimenes C.C.T."/>
            <person name="Gioppo N.M.R."/>
            <person name="Glienke-Blanco C."/>
            <person name="Godoy L.P."/>
            <person name="Guerra M.P."/>
            <person name="Karp S."/>
            <person name="Kava-Cordeiro V."/>
            <person name="Margarido V.P."/>
            <person name="Mathioni S.M."/>
            <person name="Menck-Soares M.A."/>
            <person name="Murace N.K."/>
            <person name="Nicolas M.F."/>
            <person name="Oliveira C.E.C."/>
            <person name="Pagnan N.A.B."/>
            <person name="Pamphile J.A."/>
            <person name="Patussi E.V."/>
            <person name="Pereira L.F.P."/>
            <person name="Pereira-Ferrari L."/>
            <person name="Pinto F.G.S."/>
            <person name="Precoma C."/>
            <person name="Prioli A.J."/>
            <person name="Prioli S.M.A.P."/>
            <person name="Raittz R.T."/>
            <person name="Ramos H.J.O."/>
            <person name="Ribeiro E.M.S.F."/>
            <person name="Rigo L.U."/>
            <person name="Rocha C.L.M.S.C."/>
            <person name="Rocha S.N."/>
            <person name="Santos K."/>
            <person name="Satori D."/>
            <person name="Silva A.G."/>
            <person name="Simao R.C.G."/>
            <person name="Soares M.A.M."/>
            <person name="Souza E.M."/>
            <person name="Steffens M.B.R."/>
            <person name="Steindel M."/>
            <person name="Tadra-Sfeir M.Z."/>
            <person name="Takahashi E.K."/>
            <person name="Torres R.A."/>
            <person name="Valle J.S."/>
            <person name="Vernal J.I."/>
            <person name="Vilas-Boas L.A."/>
            <person name="Watanabe M.A.E."/>
            <person name="Weiss V.A."/>
            <person name="Yates M.A."/>
            <person name="Souza E.M."/>
        </authorList>
    </citation>
    <scope>NUCLEOTIDE SEQUENCE [LARGE SCALE GENOMIC DNA]</scope>
    <source>
        <strain evidence="1 2">SmR1</strain>
    </source>
</reference>
<dbReference type="KEGG" id="hse:Hsero_2674"/>
<accession>D8IXR8</accession>
<dbReference type="Proteomes" id="UP000000329">
    <property type="component" value="Chromosome"/>
</dbReference>
<keyword evidence="2" id="KW-1185">Reference proteome</keyword>
<sequence>MSRSVDKNEVYRQEQALGALNTWDGRGDVSFARQKRRQVPTWPVKAGYAMGSDNGWMSLSFC</sequence>
<protein>
    <submittedName>
        <fullName evidence="1">Uncharacterized protein</fullName>
    </submittedName>
</protein>
<dbReference type="HOGENOM" id="CLU_2898066_0_0_4"/>
<dbReference type="EMBL" id="CP002039">
    <property type="protein sequence ID" value="ADJ64170.1"/>
    <property type="molecule type" value="Genomic_DNA"/>
</dbReference>
<gene>
    <name evidence="1" type="ordered locus">Hsero_2674</name>
</gene>